<accession>A0A6J6BXH1</accession>
<evidence type="ECO:0000256" key="6">
    <source>
        <dbReference type="ARBA" id="ARBA00023136"/>
    </source>
</evidence>
<dbReference type="AlphaFoldDB" id="A0A6J6BXH1"/>
<dbReference type="InterPro" id="IPR000644">
    <property type="entry name" value="CBS_dom"/>
</dbReference>
<evidence type="ECO:0000256" key="1">
    <source>
        <dbReference type="ARBA" id="ARBA00004651"/>
    </source>
</evidence>
<dbReference type="EMBL" id="CAEZST010000005">
    <property type="protein sequence ID" value="CAB4543782.1"/>
    <property type="molecule type" value="Genomic_DNA"/>
</dbReference>
<feature type="transmembrane region" description="Helical" evidence="7">
    <location>
        <begin position="58"/>
        <end position="78"/>
    </location>
</feature>
<dbReference type="PROSITE" id="PS51846">
    <property type="entry name" value="CNNM"/>
    <property type="match status" value="1"/>
</dbReference>
<evidence type="ECO:0000256" key="5">
    <source>
        <dbReference type="ARBA" id="ARBA00022989"/>
    </source>
</evidence>
<dbReference type="GO" id="GO:0005886">
    <property type="term" value="C:plasma membrane"/>
    <property type="evidence" value="ECO:0007669"/>
    <property type="project" value="UniProtKB-SubCell"/>
</dbReference>
<evidence type="ECO:0000256" key="3">
    <source>
        <dbReference type="ARBA" id="ARBA00022692"/>
    </source>
</evidence>
<dbReference type="InterPro" id="IPR002550">
    <property type="entry name" value="CNNM"/>
</dbReference>
<dbReference type="PANTHER" id="PTHR43099:SF5">
    <property type="entry name" value="HLYC_CORC FAMILY TRANSPORTER"/>
    <property type="match status" value="1"/>
</dbReference>
<feature type="transmembrane region" description="Helical" evidence="7">
    <location>
        <begin position="138"/>
        <end position="158"/>
    </location>
</feature>
<reference evidence="9" key="1">
    <citation type="submission" date="2020-05" db="EMBL/GenBank/DDBJ databases">
        <authorList>
            <person name="Chiriac C."/>
            <person name="Salcher M."/>
            <person name="Ghai R."/>
            <person name="Kavagutti S V."/>
        </authorList>
    </citation>
    <scope>NUCLEOTIDE SEQUENCE</scope>
</reference>
<dbReference type="Gene3D" id="3.10.580.10">
    <property type="entry name" value="CBS-domain"/>
    <property type="match status" value="1"/>
</dbReference>
<evidence type="ECO:0000313" key="9">
    <source>
        <dbReference type="EMBL" id="CAB4543782.1"/>
    </source>
</evidence>
<feature type="domain" description="CNNM transmembrane" evidence="8">
    <location>
        <begin position="1"/>
        <end position="203"/>
    </location>
</feature>
<comment type="subcellular location">
    <subcellularLocation>
        <location evidence="1">Cell membrane</location>
        <topology evidence="1">Multi-pass membrane protein</topology>
    </subcellularLocation>
</comment>
<name>A0A6J6BXH1_9ZZZZ</name>
<evidence type="ECO:0000256" key="7">
    <source>
        <dbReference type="SAM" id="Phobius"/>
    </source>
</evidence>
<protein>
    <submittedName>
        <fullName evidence="9">Unannotated protein</fullName>
    </submittedName>
</protein>
<dbReference type="Pfam" id="PF00571">
    <property type="entry name" value="CBS"/>
    <property type="match status" value="1"/>
</dbReference>
<evidence type="ECO:0000256" key="2">
    <source>
        <dbReference type="ARBA" id="ARBA00022475"/>
    </source>
</evidence>
<dbReference type="PANTHER" id="PTHR43099">
    <property type="entry name" value="UPF0053 PROTEIN YRKA"/>
    <property type="match status" value="1"/>
</dbReference>
<keyword evidence="3 7" id="KW-0812">Transmembrane</keyword>
<evidence type="ECO:0000259" key="8">
    <source>
        <dbReference type="PROSITE" id="PS51846"/>
    </source>
</evidence>
<dbReference type="InterPro" id="IPR051676">
    <property type="entry name" value="UPF0053_domain"/>
</dbReference>
<feature type="transmembrane region" description="Helical" evidence="7">
    <location>
        <begin position="98"/>
        <end position="118"/>
    </location>
</feature>
<sequence length="345" mass="37599">MSSDLSGFVWLVGLLISNAFFVGSEFAVISARRAQIEPLANKGNPAAKITLKAMENVSLMLATAQLGITVSSLLILVIAEPSIKYVMEEPLKALGLEYATVSVLSFVIALILVTYLHVVLGEMVPKNVAISLPTSSALILGPMLYAVSQVVKPVVWVLNQVSNLILKLFGFQPRDEANSAFTLDQVEDIVEESQRSGTLADASMTISNTFEFTEKIVADITHPIEELVTLKPDATPAQLQDAVSEHGFSRYPVRSDAGDLVGYWHIKDALIDNPEKFTAPLQSKRMRMLISVSESAELEDALAQMRKYGAHIARTFSADGTITGCLFLEDIIEVLVGEIEDSTRR</sequence>
<dbReference type="Pfam" id="PF01595">
    <property type="entry name" value="CNNM"/>
    <property type="match status" value="1"/>
</dbReference>
<keyword evidence="2" id="KW-1003">Cell membrane</keyword>
<dbReference type="InterPro" id="IPR046342">
    <property type="entry name" value="CBS_dom_sf"/>
</dbReference>
<evidence type="ECO:0000313" key="10">
    <source>
        <dbReference type="EMBL" id="CAB4561285.1"/>
    </source>
</evidence>
<keyword evidence="5 7" id="KW-1133">Transmembrane helix</keyword>
<dbReference type="InterPro" id="IPR044751">
    <property type="entry name" value="Ion_transp-like_CBS"/>
</dbReference>
<organism evidence="9">
    <name type="scientific">freshwater metagenome</name>
    <dbReference type="NCBI Taxonomy" id="449393"/>
    <lineage>
        <taxon>unclassified sequences</taxon>
        <taxon>metagenomes</taxon>
        <taxon>ecological metagenomes</taxon>
    </lineage>
</organism>
<dbReference type="CDD" id="cd04590">
    <property type="entry name" value="CBS_pair_CorC_HlyC_assoc"/>
    <property type="match status" value="1"/>
</dbReference>
<proteinExistence type="predicted"/>
<dbReference type="EMBL" id="CAEZTO010000001">
    <property type="protein sequence ID" value="CAB4561285.1"/>
    <property type="molecule type" value="Genomic_DNA"/>
</dbReference>
<keyword evidence="4" id="KW-0677">Repeat</keyword>
<dbReference type="SUPFAM" id="SSF54631">
    <property type="entry name" value="CBS-domain pair"/>
    <property type="match status" value="1"/>
</dbReference>
<evidence type="ECO:0000256" key="4">
    <source>
        <dbReference type="ARBA" id="ARBA00022737"/>
    </source>
</evidence>
<gene>
    <name evidence="9" type="ORF">UFOPK1503_00445</name>
    <name evidence="10" type="ORF">UFOPK1693_00036</name>
</gene>
<keyword evidence="6 7" id="KW-0472">Membrane</keyword>